<reference evidence="1 2" key="2">
    <citation type="journal article" date="2022" name="Mol. Ecol. Resour.">
        <title>The genomes of chicory, endive, great burdock and yacon provide insights into Asteraceae paleo-polyploidization history and plant inulin production.</title>
        <authorList>
            <person name="Fan W."/>
            <person name="Wang S."/>
            <person name="Wang H."/>
            <person name="Wang A."/>
            <person name="Jiang F."/>
            <person name="Liu H."/>
            <person name="Zhao H."/>
            <person name="Xu D."/>
            <person name="Zhang Y."/>
        </authorList>
    </citation>
    <scope>NUCLEOTIDE SEQUENCE [LARGE SCALE GENOMIC DNA]</scope>
    <source>
        <strain evidence="2">cv. Punajuju</strain>
        <tissue evidence="1">Leaves</tissue>
    </source>
</reference>
<accession>A0ACB9GH31</accession>
<evidence type="ECO:0000313" key="1">
    <source>
        <dbReference type="EMBL" id="KAI3782813.1"/>
    </source>
</evidence>
<comment type="caution">
    <text evidence="1">The sequence shown here is derived from an EMBL/GenBank/DDBJ whole genome shotgun (WGS) entry which is preliminary data.</text>
</comment>
<evidence type="ECO:0000313" key="2">
    <source>
        <dbReference type="Proteomes" id="UP001055811"/>
    </source>
</evidence>
<keyword evidence="2" id="KW-1185">Reference proteome</keyword>
<protein>
    <submittedName>
        <fullName evidence="1">Uncharacterized protein</fullName>
    </submittedName>
</protein>
<gene>
    <name evidence="1" type="ORF">L2E82_12870</name>
</gene>
<dbReference type="EMBL" id="CM042010">
    <property type="protein sequence ID" value="KAI3782813.1"/>
    <property type="molecule type" value="Genomic_DNA"/>
</dbReference>
<organism evidence="1 2">
    <name type="scientific">Cichorium intybus</name>
    <name type="common">Chicory</name>
    <dbReference type="NCBI Taxonomy" id="13427"/>
    <lineage>
        <taxon>Eukaryota</taxon>
        <taxon>Viridiplantae</taxon>
        <taxon>Streptophyta</taxon>
        <taxon>Embryophyta</taxon>
        <taxon>Tracheophyta</taxon>
        <taxon>Spermatophyta</taxon>
        <taxon>Magnoliopsida</taxon>
        <taxon>eudicotyledons</taxon>
        <taxon>Gunneridae</taxon>
        <taxon>Pentapetalae</taxon>
        <taxon>asterids</taxon>
        <taxon>campanulids</taxon>
        <taxon>Asterales</taxon>
        <taxon>Asteraceae</taxon>
        <taxon>Cichorioideae</taxon>
        <taxon>Cichorieae</taxon>
        <taxon>Cichoriinae</taxon>
        <taxon>Cichorium</taxon>
    </lineage>
</organism>
<reference evidence="2" key="1">
    <citation type="journal article" date="2022" name="Mol. Ecol. Resour.">
        <title>The genomes of chicory, endive, great burdock and yacon provide insights into Asteraceae palaeo-polyploidization history and plant inulin production.</title>
        <authorList>
            <person name="Fan W."/>
            <person name="Wang S."/>
            <person name="Wang H."/>
            <person name="Wang A."/>
            <person name="Jiang F."/>
            <person name="Liu H."/>
            <person name="Zhao H."/>
            <person name="Xu D."/>
            <person name="Zhang Y."/>
        </authorList>
    </citation>
    <scope>NUCLEOTIDE SEQUENCE [LARGE SCALE GENOMIC DNA]</scope>
    <source>
        <strain evidence="2">cv. Punajuju</strain>
    </source>
</reference>
<name>A0ACB9GH31_CICIN</name>
<proteinExistence type="predicted"/>
<sequence>MGDLTYEISLWLKGKNDPSYPCKLASVIRICSHFTHSHLFPLRISLIALSFTHRSETSTPPIGFTGSFFFVGWVVEIDFLHL</sequence>
<dbReference type="Proteomes" id="UP001055811">
    <property type="component" value="Linkage Group LG02"/>
</dbReference>